<name>A0ABW0UB86_9STRE</name>
<evidence type="ECO:0000313" key="2">
    <source>
        <dbReference type="Proteomes" id="UP001596110"/>
    </source>
</evidence>
<sequence length="202" mass="23289">MDNFVKRFPLVADDEPVVGPLRQMALYDEEDLITNIHGDYQEKDYHDVTKDFQVVKDMSLLEKTAPDRAATIAAGKSYATLARQEAKRDVKQKRQAFLAKETKKTVKTAVHHREVKQSPTAKLVQIKEELTGLSRAASKLQQEHYILAEITPTYVPGQTTDLGRTRKNSYDFLKKSQIYNYEENQKRKEYQVAQELNLSRLD</sequence>
<dbReference type="EMBL" id="JBHSOJ010000008">
    <property type="protein sequence ID" value="MFC5630248.1"/>
    <property type="molecule type" value="Genomic_DNA"/>
</dbReference>
<dbReference type="RefSeq" id="WP_156807051.1">
    <property type="nucleotide sequence ID" value="NZ_JBHSOJ010000008.1"/>
</dbReference>
<gene>
    <name evidence="1" type="ORF">ACFPQ3_01185</name>
</gene>
<evidence type="ECO:0000313" key="1">
    <source>
        <dbReference type="EMBL" id="MFC5630248.1"/>
    </source>
</evidence>
<reference evidence="2" key="1">
    <citation type="journal article" date="2019" name="Int. J. Syst. Evol. Microbiol.">
        <title>The Global Catalogue of Microorganisms (GCM) 10K type strain sequencing project: providing services to taxonomists for standard genome sequencing and annotation.</title>
        <authorList>
            <consortium name="The Broad Institute Genomics Platform"/>
            <consortium name="The Broad Institute Genome Sequencing Center for Infectious Disease"/>
            <person name="Wu L."/>
            <person name="Ma J."/>
        </authorList>
    </citation>
    <scope>NUCLEOTIDE SEQUENCE [LARGE SCALE GENOMIC DNA]</scope>
    <source>
        <strain evidence="2">DT43</strain>
    </source>
</reference>
<accession>A0ABW0UB86</accession>
<organism evidence="1 2">
    <name type="scientific">Streptococcus caledonicus</name>
    <dbReference type="NCBI Taxonomy" id="2614158"/>
    <lineage>
        <taxon>Bacteria</taxon>
        <taxon>Bacillati</taxon>
        <taxon>Bacillota</taxon>
        <taxon>Bacilli</taxon>
        <taxon>Lactobacillales</taxon>
        <taxon>Streptococcaceae</taxon>
        <taxon>Streptococcus</taxon>
    </lineage>
</organism>
<protein>
    <recommendedName>
        <fullName evidence="3">Cystathionine gamma-synthase</fullName>
    </recommendedName>
</protein>
<evidence type="ECO:0008006" key="3">
    <source>
        <dbReference type="Google" id="ProtNLM"/>
    </source>
</evidence>
<keyword evidence="2" id="KW-1185">Reference proteome</keyword>
<proteinExistence type="predicted"/>
<comment type="caution">
    <text evidence="1">The sequence shown here is derived from an EMBL/GenBank/DDBJ whole genome shotgun (WGS) entry which is preliminary data.</text>
</comment>
<dbReference type="Proteomes" id="UP001596110">
    <property type="component" value="Unassembled WGS sequence"/>
</dbReference>